<dbReference type="AlphaFoldDB" id="D9W9C6"/>
<reference evidence="2 3" key="1">
    <citation type="submission" date="2009-02" db="EMBL/GenBank/DDBJ databases">
        <title>Annotation of Streptomyces hygroscopicus strain ATCC 53653.</title>
        <authorList>
            <consortium name="The Broad Institute Genome Sequencing Platform"/>
            <consortium name="Broad Institute Microbial Sequencing Center"/>
            <person name="Fischbach M."/>
            <person name="Godfrey P."/>
            <person name="Ward D."/>
            <person name="Young S."/>
            <person name="Zeng Q."/>
            <person name="Koehrsen M."/>
            <person name="Alvarado L."/>
            <person name="Berlin A.M."/>
            <person name="Bochicchio J."/>
            <person name="Borenstein D."/>
            <person name="Chapman S.B."/>
            <person name="Chen Z."/>
            <person name="Engels R."/>
            <person name="Freedman E."/>
            <person name="Gellesch M."/>
            <person name="Goldberg J."/>
            <person name="Griggs A."/>
            <person name="Gujja S."/>
            <person name="Heilman E.R."/>
            <person name="Heiman D.I."/>
            <person name="Hepburn T.A."/>
            <person name="Howarth C."/>
            <person name="Jen D."/>
            <person name="Larson L."/>
            <person name="Lewis B."/>
            <person name="Mehta T."/>
            <person name="Park D."/>
            <person name="Pearson M."/>
            <person name="Richards J."/>
            <person name="Roberts A."/>
            <person name="Saif S."/>
            <person name="Shea T.D."/>
            <person name="Shenoy N."/>
            <person name="Sisk P."/>
            <person name="Stolte C."/>
            <person name="Sykes S.N."/>
            <person name="Thomson T."/>
            <person name="Walk T."/>
            <person name="White J."/>
            <person name="Yandava C."/>
            <person name="Straight P."/>
            <person name="Clardy J."/>
            <person name="Hung D."/>
            <person name="Kolter R."/>
            <person name="Mekalanos J."/>
            <person name="Walker S."/>
            <person name="Walsh C.T."/>
            <person name="Wieland-Brown L.C."/>
            <person name="Haas B."/>
            <person name="Nusbaum C."/>
            <person name="Birren B."/>
        </authorList>
    </citation>
    <scope>NUCLEOTIDE SEQUENCE [LARGE SCALE GENOMIC DNA]</scope>
    <source>
        <strain evidence="2 3">ATCC 53653</strain>
    </source>
</reference>
<dbReference type="EMBL" id="GG657754">
    <property type="protein sequence ID" value="EFL20614.1"/>
    <property type="molecule type" value="Genomic_DNA"/>
</dbReference>
<proteinExistence type="predicted"/>
<dbReference type="InterPro" id="IPR043132">
    <property type="entry name" value="BCAT-like_C"/>
</dbReference>
<dbReference type="Proteomes" id="UP000003963">
    <property type="component" value="Unassembled WGS sequence"/>
</dbReference>
<dbReference type="GO" id="GO:0016829">
    <property type="term" value="F:lyase activity"/>
    <property type="evidence" value="ECO:0007669"/>
    <property type="project" value="UniProtKB-KW"/>
</dbReference>
<protein>
    <submittedName>
        <fullName evidence="2">Branched-chain amino acid aminotransferase/4-amino-4-deoxychorismate lyase</fullName>
    </submittedName>
</protein>
<dbReference type="Gene3D" id="3.20.10.10">
    <property type="entry name" value="D-amino Acid Aminotransferase, subunit A, domain 2"/>
    <property type="match status" value="1"/>
</dbReference>
<dbReference type="Pfam" id="PF01063">
    <property type="entry name" value="Aminotran_4"/>
    <property type="match status" value="1"/>
</dbReference>
<dbReference type="GO" id="GO:0008483">
    <property type="term" value="F:transaminase activity"/>
    <property type="evidence" value="ECO:0007669"/>
    <property type="project" value="UniProtKB-KW"/>
</dbReference>
<keyword evidence="2" id="KW-0032">Aminotransferase</keyword>
<sequence length="290" mass="32267">MEGNEGVDTDMITAQDTDRERRSDQHQWTLMWREDGGLMPSRPVPDSALLAADSWLVDEGRVRALAHHHRRFAAACAEATGDSPARIESFWQDAAAALPRTGRWFPRVELAGPEPARLYLRIRPAPPRTANVAVCLTEEFDPRIHPRRKGPDLSLLAHLRHRAAQRGAQELLLTTPSGLVLEGTTANVLWWEDDVLCLPPPDLPLLAGVTTTLIQERAAELGVRTEHRRCPVQELDGREVWLVNALHGIRPVTAWLGRPLRAGPALRAASWQSWLDSCADVLMPMNGVHP</sequence>
<name>D9W9C6_9ACTN</name>
<keyword evidence="2" id="KW-0456">Lyase</keyword>
<evidence type="ECO:0000256" key="1">
    <source>
        <dbReference type="SAM" id="MobiDB-lite"/>
    </source>
</evidence>
<dbReference type="STRING" id="457427.SSOG_00326"/>
<dbReference type="HOGENOM" id="CLU_064284_0_0_11"/>
<dbReference type="InterPro" id="IPR001544">
    <property type="entry name" value="Aminotrans_IV"/>
</dbReference>
<dbReference type="InterPro" id="IPR036038">
    <property type="entry name" value="Aminotransferase-like"/>
</dbReference>
<organism evidence="2 3">
    <name type="scientific">Streptomyces himastatinicus ATCC 53653</name>
    <dbReference type="NCBI Taxonomy" id="457427"/>
    <lineage>
        <taxon>Bacteria</taxon>
        <taxon>Bacillati</taxon>
        <taxon>Actinomycetota</taxon>
        <taxon>Actinomycetes</taxon>
        <taxon>Kitasatosporales</taxon>
        <taxon>Streptomycetaceae</taxon>
        <taxon>Streptomyces</taxon>
        <taxon>Streptomyces violaceusniger group</taxon>
    </lineage>
</organism>
<accession>D9W9C6</accession>
<dbReference type="SUPFAM" id="SSF56752">
    <property type="entry name" value="D-aminoacid aminotransferase-like PLP-dependent enzymes"/>
    <property type="match status" value="1"/>
</dbReference>
<feature type="compositionally biased region" description="Basic and acidic residues" evidence="1">
    <location>
        <begin position="16"/>
        <end position="25"/>
    </location>
</feature>
<feature type="region of interest" description="Disordered" evidence="1">
    <location>
        <begin position="1"/>
        <end position="25"/>
    </location>
</feature>
<gene>
    <name evidence="2" type="ORF">SSOG_00326</name>
</gene>
<keyword evidence="3" id="KW-1185">Reference proteome</keyword>
<evidence type="ECO:0000313" key="3">
    <source>
        <dbReference type="Proteomes" id="UP000003963"/>
    </source>
</evidence>
<keyword evidence="2" id="KW-0808">Transferase</keyword>
<evidence type="ECO:0000313" key="2">
    <source>
        <dbReference type="EMBL" id="EFL20614.1"/>
    </source>
</evidence>